<reference evidence="1 2" key="1">
    <citation type="journal article" date="2019" name="Emerg. Microbes Infect.">
        <title>Comprehensive subspecies identification of 175 nontuberculous mycobacteria species based on 7547 genomic profiles.</title>
        <authorList>
            <person name="Matsumoto Y."/>
            <person name="Kinjo T."/>
            <person name="Motooka D."/>
            <person name="Nabeya D."/>
            <person name="Jung N."/>
            <person name="Uechi K."/>
            <person name="Horii T."/>
            <person name="Iida T."/>
            <person name="Fujita J."/>
            <person name="Nakamura S."/>
        </authorList>
    </citation>
    <scope>NUCLEOTIDE SEQUENCE [LARGE SCALE GENOMIC DNA]</scope>
    <source>
        <strain evidence="1 2">JCM 16018</strain>
    </source>
</reference>
<protein>
    <recommendedName>
        <fullName evidence="3">Methyltransferase</fullName>
    </recommendedName>
</protein>
<name>A0A7I7NW67_9MYCO</name>
<dbReference type="Proteomes" id="UP000466632">
    <property type="component" value="Chromosome"/>
</dbReference>
<dbReference type="SUPFAM" id="SSF53335">
    <property type="entry name" value="S-adenosyl-L-methionine-dependent methyltransferases"/>
    <property type="match status" value="1"/>
</dbReference>
<accession>A0A7I7NW67</accession>
<sequence length="249" mass="28567">MARVNRFPMLRSGIWRRHPSLLWHYPTTYVRHLRTVTSAAAIRAEYEKAAADGQFAEHWFDVNIIPWCAALTRVFARTDPLDVLEVGSWEGRSTLFLATYFPHARLTAVDTWEGSHESISATTDVQGLEARFDHNLSACAARVTKRKGMSSTVLPQLLAEGRRYDLIYVDGSHYAPDVLVDAVLAWRLLNQGGVMIFDDFLWRFYSRKHANPDWGISHFLKFHAREYRVLGAYYQLILQKTVAHTDQVA</sequence>
<keyword evidence="2" id="KW-1185">Reference proteome</keyword>
<dbReference type="Gene3D" id="3.40.50.150">
    <property type="entry name" value="Vaccinia Virus protein VP39"/>
    <property type="match status" value="1"/>
</dbReference>
<dbReference type="KEGG" id="mseo:MSEO_09890"/>
<dbReference type="EMBL" id="AP022582">
    <property type="protein sequence ID" value="BBY00490.1"/>
    <property type="molecule type" value="Genomic_DNA"/>
</dbReference>
<dbReference type="AlphaFoldDB" id="A0A7I7NW67"/>
<organism evidence="1 2">
    <name type="scientific">Mycobacterium seoulense</name>
    <dbReference type="NCBI Taxonomy" id="386911"/>
    <lineage>
        <taxon>Bacteria</taxon>
        <taxon>Bacillati</taxon>
        <taxon>Actinomycetota</taxon>
        <taxon>Actinomycetes</taxon>
        <taxon>Mycobacteriales</taxon>
        <taxon>Mycobacteriaceae</taxon>
        <taxon>Mycobacterium</taxon>
    </lineage>
</organism>
<dbReference type="CDD" id="cd02440">
    <property type="entry name" value="AdoMet_MTases"/>
    <property type="match status" value="1"/>
</dbReference>
<evidence type="ECO:0000313" key="1">
    <source>
        <dbReference type="EMBL" id="BBY00490.1"/>
    </source>
</evidence>
<proteinExistence type="predicted"/>
<evidence type="ECO:0008006" key="3">
    <source>
        <dbReference type="Google" id="ProtNLM"/>
    </source>
</evidence>
<evidence type="ECO:0000313" key="2">
    <source>
        <dbReference type="Proteomes" id="UP000466632"/>
    </source>
</evidence>
<dbReference type="Pfam" id="PF13578">
    <property type="entry name" value="Methyltransf_24"/>
    <property type="match status" value="1"/>
</dbReference>
<dbReference type="InterPro" id="IPR029063">
    <property type="entry name" value="SAM-dependent_MTases_sf"/>
</dbReference>
<gene>
    <name evidence="1" type="ORF">MSEO_09890</name>
</gene>